<feature type="domain" description="Creatinase N-terminal" evidence="3">
    <location>
        <begin position="5"/>
        <end position="130"/>
    </location>
</feature>
<comment type="similarity">
    <text evidence="1">Belongs to the peptidase M24B family.</text>
</comment>
<dbReference type="SUPFAM" id="SSF55920">
    <property type="entry name" value="Creatinase/aminopeptidase"/>
    <property type="match status" value="1"/>
</dbReference>
<organism evidence="5 6">
    <name type="scientific">Candidatus Megaera venefica</name>
    <dbReference type="NCBI Taxonomy" id="2055910"/>
    <lineage>
        <taxon>Bacteria</taxon>
        <taxon>Pseudomonadati</taxon>
        <taxon>Pseudomonadota</taxon>
        <taxon>Alphaproteobacteria</taxon>
        <taxon>Rickettsiales</taxon>
        <taxon>Rickettsiaceae</taxon>
        <taxon>Candidatus Megaera</taxon>
    </lineage>
</organism>
<accession>A0ABU5ND04</accession>
<dbReference type="Gene3D" id="3.40.350.10">
    <property type="entry name" value="Creatinase/prolidase N-terminal domain"/>
    <property type="match status" value="2"/>
</dbReference>
<evidence type="ECO:0000313" key="5">
    <source>
        <dbReference type="EMBL" id="MEA0971057.1"/>
    </source>
</evidence>
<reference evidence="5 6" key="1">
    <citation type="submission" date="2023-03" db="EMBL/GenBank/DDBJ databases">
        <title>Host association and intracellularity evolved multiple times independently in the Rickettsiales.</title>
        <authorList>
            <person name="Castelli M."/>
            <person name="Nardi T."/>
            <person name="Gammuto L."/>
            <person name="Bellinzona G."/>
            <person name="Sabaneyeva E."/>
            <person name="Potekhin A."/>
            <person name="Serra V."/>
            <person name="Petroni G."/>
            <person name="Sassera D."/>
        </authorList>
    </citation>
    <scope>NUCLEOTIDE SEQUENCE [LARGE SCALE GENOMIC DNA]</scope>
    <source>
        <strain evidence="5 6">Sr 2-6</strain>
    </source>
</reference>
<dbReference type="GO" id="GO:0004177">
    <property type="term" value="F:aminopeptidase activity"/>
    <property type="evidence" value="ECO:0007669"/>
    <property type="project" value="UniProtKB-KW"/>
</dbReference>
<protein>
    <submittedName>
        <fullName evidence="5">Aminopeptidase P family protein</fullName>
    </submittedName>
</protein>
<evidence type="ECO:0000259" key="4">
    <source>
        <dbReference type="Pfam" id="PF16188"/>
    </source>
</evidence>
<sequence>MIKNRLTLLRQKMALAGFQGYLVPSSDEYLSEYTPLYAKRLEYITGFTGSSGLALILENAVLFFTDGRYITQCFTELDDQLFDVYDQQLIPSFSWSNFVEKDAIIAYDPSLFTAPNLQKFSGLNLKDYTPNLIDEIWDSQPAKPNSKIFDYPIEYAGIGWEEKIQNCRYIIEENKADSLVICDPTSVCWLLNIRASDIEFSPLLLANMIITKSEAYLFTDEKRFDTGLIRDGISILPYVEFPQIINNHQGVILFDETQCSIYLSSLIKKGKFKQLKNPCMLWKACKNNVEIDYMKQGHIQDAVAVCEMLSFMVDEDISSLSEYDLGIKLTNFRRNRERYIYDSFPTICGFQENGAIIHYRADQDKAKTISGDGLLLIDSGAQYWGATTDITRTIAIGKIKPEYKTFYTNVLKGHIALAMIKFPQKKVTGANLDILARQYLWQSGLDYPHGTGHGVGSFLSVHEGPQNISLTAYGTYIKVGMVVSNEPGYYLPGEFGVRIENLMLVKESLLPGFLEFEMLTLVPYAKELIDFTMLNQHEYSYLKTYYQTIGNKILPKLSIQAKSWLKNQLDISLKKLSYTPGKINF</sequence>
<evidence type="ECO:0000259" key="3">
    <source>
        <dbReference type="Pfam" id="PF01321"/>
    </source>
</evidence>
<evidence type="ECO:0000259" key="2">
    <source>
        <dbReference type="Pfam" id="PF00557"/>
    </source>
</evidence>
<dbReference type="InterPro" id="IPR033740">
    <property type="entry name" value="Pept_M24B"/>
</dbReference>
<feature type="domain" description="Peptidase M24 C-terminal" evidence="4">
    <location>
        <begin position="512"/>
        <end position="568"/>
    </location>
</feature>
<dbReference type="PANTHER" id="PTHR43763:SF20">
    <property type="entry name" value="XAA-PRO AMINOPEPTIDASE APEPP"/>
    <property type="match status" value="1"/>
</dbReference>
<name>A0ABU5ND04_9RICK</name>
<proteinExistence type="inferred from homology"/>
<dbReference type="EMBL" id="JARJFB010000076">
    <property type="protein sequence ID" value="MEA0971057.1"/>
    <property type="molecule type" value="Genomic_DNA"/>
</dbReference>
<dbReference type="Pfam" id="PF01321">
    <property type="entry name" value="Creatinase_N"/>
    <property type="match status" value="1"/>
</dbReference>
<evidence type="ECO:0000256" key="1">
    <source>
        <dbReference type="ARBA" id="ARBA00008766"/>
    </source>
</evidence>
<dbReference type="InterPro" id="IPR029149">
    <property type="entry name" value="Creatin/AminoP/Spt16_N"/>
</dbReference>
<evidence type="ECO:0000313" key="6">
    <source>
        <dbReference type="Proteomes" id="UP001291687"/>
    </source>
</evidence>
<dbReference type="SUPFAM" id="SSF53092">
    <property type="entry name" value="Creatinase/prolidase N-terminal domain"/>
    <property type="match status" value="1"/>
</dbReference>
<dbReference type="PANTHER" id="PTHR43763">
    <property type="entry name" value="XAA-PRO AMINOPEPTIDASE 1"/>
    <property type="match status" value="1"/>
</dbReference>
<dbReference type="Gene3D" id="3.90.230.10">
    <property type="entry name" value="Creatinase/methionine aminopeptidase superfamily"/>
    <property type="match status" value="1"/>
</dbReference>
<dbReference type="Pfam" id="PF16188">
    <property type="entry name" value="Peptidase_M24_C"/>
    <property type="match status" value="1"/>
</dbReference>
<dbReference type="CDD" id="cd01085">
    <property type="entry name" value="APP"/>
    <property type="match status" value="1"/>
</dbReference>
<dbReference type="InterPro" id="IPR036005">
    <property type="entry name" value="Creatinase/aminopeptidase-like"/>
</dbReference>
<dbReference type="InterPro" id="IPR000994">
    <property type="entry name" value="Pept_M24"/>
</dbReference>
<comment type="caution">
    <text evidence="5">The sequence shown here is derived from an EMBL/GenBank/DDBJ whole genome shotgun (WGS) entry which is preliminary data.</text>
</comment>
<dbReference type="RefSeq" id="WP_322776957.1">
    <property type="nucleotide sequence ID" value="NZ_JARJFB010000076.1"/>
</dbReference>
<dbReference type="Proteomes" id="UP001291687">
    <property type="component" value="Unassembled WGS sequence"/>
</dbReference>
<keyword evidence="5" id="KW-0645">Protease</keyword>
<dbReference type="InterPro" id="IPR000587">
    <property type="entry name" value="Creatinase_N"/>
</dbReference>
<keyword evidence="5" id="KW-0378">Hydrolase</keyword>
<gene>
    <name evidence="5" type="ORF">Megvenef_01029</name>
</gene>
<dbReference type="Pfam" id="PF00557">
    <property type="entry name" value="Peptidase_M24"/>
    <property type="match status" value="1"/>
</dbReference>
<dbReference type="InterPro" id="IPR050422">
    <property type="entry name" value="X-Pro_aminopeptidase_P"/>
</dbReference>
<keyword evidence="5" id="KW-0031">Aminopeptidase</keyword>
<feature type="domain" description="Peptidase M24" evidence="2">
    <location>
        <begin position="293"/>
        <end position="507"/>
    </location>
</feature>
<dbReference type="Pfam" id="PF16189">
    <property type="entry name" value="Creatinase_N_2"/>
    <property type="match status" value="1"/>
</dbReference>
<dbReference type="InterPro" id="IPR032416">
    <property type="entry name" value="Peptidase_M24_C"/>
</dbReference>
<keyword evidence="6" id="KW-1185">Reference proteome</keyword>